<dbReference type="SUPFAM" id="SSF56349">
    <property type="entry name" value="DNA breaking-rejoining enzymes"/>
    <property type="match status" value="1"/>
</dbReference>
<dbReference type="Pfam" id="PF00589">
    <property type="entry name" value="Phage_integrase"/>
    <property type="match status" value="1"/>
</dbReference>
<dbReference type="CDD" id="cd00397">
    <property type="entry name" value="DNA_BRE_C"/>
    <property type="match status" value="1"/>
</dbReference>
<dbReference type="Gene3D" id="1.10.443.10">
    <property type="entry name" value="Intergrase catalytic core"/>
    <property type="match status" value="1"/>
</dbReference>
<accession>A0A486XGY6</accession>
<evidence type="ECO:0000313" key="3">
    <source>
        <dbReference type="EMBL" id="VHO00370.1"/>
    </source>
</evidence>
<sequence>MFVILPCLVYRYATLNTPCNLVRILRTLNFLINSEAELSSASLIQKLNKFSNLEYDGATEKFYTTLFILRQLVSIEYPGFEECEAEVEQLFRPAQNSFLIYQNIDNILSLADTSLIQNGLINAAHSLDELSIVDLKNICILGICYVTGARPVQLSKIAASDLKIDFGRDVKTAKYSLRLPLAKKSKKTTADFVIIKVPEELGFLLTNYINKINIKVDEQLFSSDNTVEMVNNAIRFALICFNPIETQSRFGMLELSTPALTSMDFRHNIGHTLAMRGASAEEIAYILGHSSTVAARHYIMATPELADIKARTLGINLVYQEMVAMLLTGDISSHERWHGDVVAGTINNQLHFGLGGCGKTGEPCPFSPVRSCYGCQDFHPFADADHISVLKDVQQEIEALSDLSDKTGSSLFSAGTVHEQTKFEVISVIARCKLYKDVDGETDH</sequence>
<reference evidence="3" key="1">
    <citation type="submission" date="2019-04" db="EMBL/GenBank/DDBJ databases">
        <authorList>
            <person name="Brambilla D."/>
        </authorList>
    </citation>
    <scope>NUCLEOTIDE SEQUENCE</scope>
    <source>
        <strain evidence="3">BAL1</strain>
    </source>
</reference>
<dbReference type="InterPro" id="IPR013762">
    <property type="entry name" value="Integrase-like_cat_sf"/>
</dbReference>
<protein>
    <submittedName>
        <fullName evidence="3">Phage integrase</fullName>
    </submittedName>
</protein>
<dbReference type="GO" id="GO:0003677">
    <property type="term" value="F:DNA binding"/>
    <property type="evidence" value="ECO:0007669"/>
    <property type="project" value="InterPro"/>
</dbReference>
<feature type="domain" description="Tyr recombinase" evidence="2">
    <location>
        <begin position="131"/>
        <end position="301"/>
    </location>
</feature>
<dbReference type="InterPro" id="IPR002104">
    <property type="entry name" value="Integrase_catalytic"/>
</dbReference>
<dbReference type="AlphaFoldDB" id="A0A486XGY6"/>
<dbReference type="EMBL" id="CAAJGR010000040">
    <property type="protein sequence ID" value="VHO00370.1"/>
    <property type="molecule type" value="Genomic_DNA"/>
</dbReference>
<proteinExistence type="predicted"/>
<evidence type="ECO:0000259" key="2">
    <source>
        <dbReference type="Pfam" id="PF00589"/>
    </source>
</evidence>
<name>A0A486XGY6_9GAMM</name>
<organism evidence="3">
    <name type="scientific">Rheinheimera sp. BAL341</name>
    <dbReference type="NCBI Taxonomy" id="1708203"/>
    <lineage>
        <taxon>Bacteria</taxon>
        <taxon>Pseudomonadati</taxon>
        <taxon>Pseudomonadota</taxon>
        <taxon>Gammaproteobacteria</taxon>
        <taxon>Chromatiales</taxon>
        <taxon>Chromatiaceae</taxon>
        <taxon>Rheinheimera</taxon>
    </lineage>
</organism>
<dbReference type="GO" id="GO:0015074">
    <property type="term" value="P:DNA integration"/>
    <property type="evidence" value="ECO:0007669"/>
    <property type="project" value="InterPro"/>
</dbReference>
<evidence type="ECO:0000256" key="1">
    <source>
        <dbReference type="ARBA" id="ARBA00023172"/>
    </source>
</evidence>
<keyword evidence="1" id="KW-0233">DNA recombination</keyword>
<gene>
    <name evidence="3" type="ORF">BAL341_133</name>
</gene>
<dbReference type="InterPro" id="IPR011010">
    <property type="entry name" value="DNA_brk_join_enz"/>
</dbReference>
<dbReference type="GO" id="GO:0006310">
    <property type="term" value="P:DNA recombination"/>
    <property type="evidence" value="ECO:0007669"/>
    <property type="project" value="UniProtKB-KW"/>
</dbReference>